<dbReference type="InterPro" id="IPR007060">
    <property type="entry name" value="FtsL/DivIC"/>
</dbReference>
<organism evidence="3 4">
    <name type="scientific">Clostridium grantii DSM 8605</name>
    <dbReference type="NCBI Taxonomy" id="1121316"/>
    <lineage>
        <taxon>Bacteria</taxon>
        <taxon>Bacillati</taxon>
        <taxon>Bacillota</taxon>
        <taxon>Clostridia</taxon>
        <taxon>Eubacteriales</taxon>
        <taxon>Clostridiaceae</taxon>
        <taxon>Clostridium</taxon>
    </lineage>
</organism>
<keyword evidence="2" id="KW-0472">Membrane</keyword>
<evidence type="ECO:0000313" key="3">
    <source>
        <dbReference type="EMBL" id="SHH96380.1"/>
    </source>
</evidence>
<feature type="coiled-coil region" evidence="1">
    <location>
        <begin position="30"/>
        <end position="57"/>
    </location>
</feature>
<keyword evidence="2" id="KW-0812">Transmembrane</keyword>
<evidence type="ECO:0000313" key="4">
    <source>
        <dbReference type="Proteomes" id="UP000184447"/>
    </source>
</evidence>
<gene>
    <name evidence="3" type="ORF">SAMN02745207_03475</name>
</gene>
<accession>A0A1M5X976</accession>
<dbReference type="AlphaFoldDB" id="A0A1M5X976"/>
<dbReference type="OrthoDB" id="9815382at2"/>
<dbReference type="STRING" id="1121316.SAMN02745207_03475"/>
<feature type="transmembrane region" description="Helical" evidence="2">
    <location>
        <begin position="7"/>
        <end position="24"/>
    </location>
</feature>
<dbReference type="Proteomes" id="UP000184447">
    <property type="component" value="Unassembled WGS sequence"/>
</dbReference>
<sequence>MKNKKKSTKFIFGAIIIYLGYTFINQQIAINNKKAILSQCENQLKEVSEENKDLLDEVKMSNTYKYVEKLARERLGFIKQGETVVISEEK</sequence>
<proteinExistence type="predicted"/>
<evidence type="ECO:0000256" key="1">
    <source>
        <dbReference type="SAM" id="Coils"/>
    </source>
</evidence>
<name>A0A1M5X976_9CLOT</name>
<keyword evidence="1" id="KW-0175">Coiled coil</keyword>
<protein>
    <submittedName>
        <fullName evidence="3">Septum formation initiator</fullName>
    </submittedName>
</protein>
<keyword evidence="4" id="KW-1185">Reference proteome</keyword>
<dbReference type="Pfam" id="PF04977">
    <property type="entry name" value="DivIC"/>
    <property type="match status" value="1"/>
</dbReference>
<dbReference type="EMBL" id="FQXM01000025">
    <property type="protein sequence ID" value="SHH96380.1"/>
    <property type="molecule type" value="Genomic_DNA"/>
</dbReference>
<keyword evidence="2" id="KW-1133">Transmembrane helix</keyword>
<dbReference type="RefSeq" id="WP_073340005.1">
    <property type="nucleotide sequence ID" value="NZ_FQXM01000025.1"/>
</dbReference>
<evidence type="ECO:0000256" key="2">
    <source>
        <dbReference type="SAM" id="Phobius"/>
    </source>
</evidence>
<reference evidence="3 4" key="1">
    <citation type="submission" date="2016-11" db="EMBL/GenBank/DDBJ databases">
        <authorList>
            <person name="Jaros S."/>
            <person name="Januszkiewicz K."/>
            <person name="Wedrychowicz H."/>
        </authorList>
    </citation>
    <scope>NUCLEOTIDE SEQUENCE [LARGE SCALE GENOMIC DNA]</scope>
    <source>
        <strain evidence="3 4">DSM 8605</strain>
    </source>
</reference>